<evidence type="ECO:0000313" key="7">
    <source>
        <dbReference type="Proteomes" id="UP000011115"/>
    </source>
</evidence>
<proteinExistence type="inferred from homology"/>
<dbReference type="PANTHER" id="PTHR11240">
    <property type="entry name" value="RIBONUCLEASE T2"/>
    <property type="match status" value="1"/>
</dbReference>
<dbReference type="GO" id="GO:0006401">
    <property type="term" value="P:RNA catabolic process"/>
    <property type="evidence" value="ECO:0000318"/>
    <property type="project" value="GO_Central"/>
</dbReference>
<reference evidence="7" key="1">
    <citation type="journal article" date="2011" name="Nature">
        <title>Genome sequence and analysis of the tuber crop potato.</title>
        <authorList>
            <consortium name="The Potato Genome Sequencing Consortium"/>
        </authorList>
    </citation>
    <scope>NUCLEOTIDE SEQUENCE [LARGE SCALE GENOMIC DNA]</scope>
    <source>
        <strain evidence="7">cv. DM1-3 516 R44</strain>
    </source>
</reference>
<dbReference type="PROSITE" id="PS00531">
    <property type="entry name" value="RNASE_T2_2"/>
    <property type="match status" value="1"/>
</dbReference>
<dbReference type="eggNOG" id="KOG1642">
    <property type="taxonomic scope" value="Eukaryota"/>
</dbReference>
<evidence type="ECO:0000256" key="1">
    <source>
        <dbReference type="ARBA" id="ARBA00007469"/>
    </source>
</evidence>
<dbReference type="AlphaFoldDB" id="M1BGV7"/>
<evidence type="ECO:0000256" key="3">
    <source>
        <dbReference type="ARBA" id="ARBA00022801"/>
    </source>
</evidence>
<dbReference type="InterPro" id="IPR033130">
    <property type="entry name" value="RNase_T2_His_AS_2"/>
</dbReference>
<keyword evidence="2" id="KW-0540">Nuclease</keyword>
<sequence length="127" mass="14561">MSDFSIHGLWPGNATGHTPFTCNDPSNPTTVEKVYWPSLEVHWTDENLWKHEWDKHGYCTSEIVPDVEYFNGAITFARRLKDMLKTLEKGDMGPKNHRAYTVTGMKTFISRKSKEINELTGDLTIEA</sequence>
<keyword evidence="4" id="KW-0456">Lyase</keyword>
<accession>M1BGV7</accession>
<keyword evidence="3" id="KW-0378">Hydrolase</keyword>
<dbReference type="Pfam" id="PF00445">
    <property type="entry name" value="Ribonuclease_T2"/>
    <property type="match status" value="1"/>
</dbReference>
<dbReference type="InterPro" id="IPR001568">
    <property type="entry name" value="RNase_T2-like"/>
</dbReference>
<evidence type="ECO:0000313" key="6">
    <source>
        <dbReference type="EnsemblPlants" id="PGSC0003DMT400044924"/>
    </source>
</evidence>
<dbReference type="InterPro" id="IPR018188">
    <property type="entry name" value="RNase_T2_His_AS_1"/>
</dbReference>
<dbReference type="Gene3D" id="3.90.730.10">
    <property type="entry name" value="Ribonuclease T2-like"/>
    <property type="match status" value="1"/>
</dbReference>
<dbReference type="InParanoid" id="M1BGV7"/>
<keyword evidence="7" id="KW-1185">Reference proteome</keyword>
<organism evidence="6 7">
    <name type="scientific">Solanum tuberosum</name>
    <name type="common">Potato</name>
    <dbReference type="NCBI Taxonomy" id="4113"/>
    <lineage>
        <taxon>Eukaryota</taxon>
        <taxon>Viridiplantae</taxon>
        <taxon>Streptophyta</taxon>
        <taxon>Embryophyta</taxon>
        <taxon>Tracheophyta</taxon>
        <taxon>Spermatophyta</taxon>
        <taxon>Magnoliopsida</taxon>
        <taxon>eudicotyledons</taxon>
        <taxon>Gunneridae</taxon>
        <taxon>Pentapetalae</taxon>
        <taxon>asterids</taxon>
        <taxon>lamiids</taxon>
        <taxon>Solanales</taxon>
        <taxon>Solanaceae</taxon>
        <taxon>Solanoideae</taxon>
        <taxon>Solaneae</taxon>
        <taxon>Solanum</taxon>
    </lineage>
</organism>
<dbReference type="PaxDb" id="4113-PGSC0003DMT400044924"/>
<dbReference type="PANTHER" id="PTHR11240:SF65">
    <property type="entry name" value="RIBONUCLEASE S-5-LIKE"/>
    <property type="match status" value="1"/>
</dbReference>
<dbReference type="SUPFAM" id="SSF55895">
    <property type="entry name" value="Ribonuclease Rh-like"/>
    <property type="match status" value="1"/>
</dbReference>
<name>M1BGV7_SOLTU</name>
<dbReference type="Proteomes" id="UP000011115">
    <property type="component" value="Unassembled WGS sequence"/>
</dbReference>
<dbReference type="GO" id="GO:0004521">
    <property type="term" value="F:RNA endonuclease activity"/>
    <property type="evidence" value="ECO:0000318"/>
    <property type="project" value="GO_Central"/>
</dbReference>
<protein>
    <submittedName>
        <fullName evidence="6">RNase Phy3</fullName>
    </submittedName>
</protein>
<evidence type="ECO:0000256" key="2">
    <source>
        <dbReference type="ARBA" id="ARBA00022759"/>
    </source>
</evidence>
<evidence type="ECO:0000256" key="5">
    <source>
        <dbReference type="RuleBase" id="RU004328"/>
    </source>
</evidence>
<keyword evidence="2" id="KW-0255">Endonuclease</keyword>
<reference evidence="6" key="2">
    <citation type="submission" date="2015-06" db="UniProtKB">
        <authorList>
            <consortium name="EnsemblPlants"/>
        </authorList>
    </citation>
    <scope>IDENTIFICATION</scope>
    <source>
        <strain evidence="6">DM1-3 516 R44</strain>
    </source>
</reference>
<dbReference type="GO" id="GO:0033897">
    <property type="term" value="F:ribonuclease T2 activity"/>
    <property type="evidence" value="ECO:0007669"/>
    <property type="project" value="InterPro"/>
</dbReference>
<dbReference type="GO" id="GO:0005576">
    <property type="term" value="C:extracellular region"/>
    <property type="evidence" value="ECO:0000318"/>
    <property type="project" value="GO_Central"/>
</dbReference>
<dbReference type="GO" id="GO:0003723">
    <property type="term" value="F:RNA binding"/>
    <property type="evidence" value="ECO:0007669"/>
    <property type="project" value="InterPro"/>
</dbReference>
<evidence type="ECO:0000256" key="4">
    <source>
        <dbReference type="ARBA" id="ARBA00023239"/>
    </source>
</evidence>
<dbReference type="HOGENOM" id="CLU_2032452_0_0_1"/>
<dbReference type="PROSITE" id="PS00530">
    <property type="entry name" value="RNASE_T2_1"/>
    <property type="match status" value="1"/>
</dbReference>
<dbReference type="InterPro" id="IPR036430">
    <property type="entry name" value="RNase_T2-like_sf"/>
</dbReference>
<dbReference type="EnsemblPlants" id="PGSC0003DMT400044924">
    <property type="protein sequence ID" value="PGSC0003DMT400044924"/>
    <property type="gene ID" value="PGSC0003DMG400017423"/>
</dbReference>
<dbReference type="Gramene" id="PGSC0003DMT400044924">
    <property type="protein sequence ID" value="PGSC0003DMT400044924"/>
    <property type="gene ID" value="PGSC0003DMG400017423"/>
</dbReference>
<dbReference type="GO" id="GO:0016787">
    <property type="term" value="F:hydrolase activity"/>
    <property type="evidence" value="ECO:0007669"/>
    <property type="project" value="UniProtKB-KW"/>
</dbReference>
<comment type="similarity">
    <text evidence="1 5">Belongs to the RNase T2 family.</text>
</comment>